<evidence type="ECO:0000313" key="2">
    <source>
        <dbReference type="EMBL" id="GMM47357.1"/>
    </source>
</evidence>
<dbReference type="Proteomes" id="UP001378960">
    <property type="component" value="Unassembled WGS sequence"/>
</dbReference>
<organism evidence="2 3">
    <name type="scientific">Pichia kluyveri</name>
    <name type="common">Yeast</name>
    <dbReference type="NCBI Taxonomy" id="36015"/>
    <lineage>
        <taxon>Eukaryota</taxon>
        <taxon>Fungi</taxon>
        <taxon>Dikarya</taxon>
        <taxon>Ascomycota</taxon>
        <taxon>Saccharomycotina</taxon>
        <taxon>Pichiomycetes</taxon>
        <taxon>Pichiales</taxon>
        <taxon>Pichiaceae</taxon>
        <taxon>Pichia</taxon>
    </lineage>
</organism>
<gene>
    <name evidence="2" type="ORF">DAPK24_039320</name>
</gene>
<accession>A0AAV5R7T1</accession>
<comment type="caution">
    <text evidence="2">The sequence shown here is derived from an EMBL/GenBank/DDBJ whole genome shotgun (WGS) entry which is preliminary data.</text>
</comment>
<keyword evidence="1" id="KW-0175">Coiled coil</keyword>
<name>A0AAV5R7T1_PICKL</name>
<sequence length="163" mass="19007">MNNGNSLTSINTFSSDEIDLVNNSHDVTNDNNNDNELFEHYNGSIKDLADKVVVDSSPIVIEEKPIPIKPTPLKYDKPYKNYRQPSTIINDEMKRIENKIIQLELQFNELNTKYYKLEKEINYVDEILSNENSSKSIQYQKLLFARGKLMDKLQTVKKERNPH</sequence>
<keyword evidence="3" id="KW-1185">Reference proteome</keyword>
<reference evidence="2 3" key="1">
    <citation type="journal article" date="2023" name="Elife">
        <title>Identification of key yeast species and microbe-microbe interactions impacting larval growth of Drosophila in the wild.</title>
        <authorList>
            <person name="Mure A."/>
            <person name="Sugiura Y."/>
            <person name="Maeda R."/>
            <person name="Honda K."/>
            <person name="Sakurai N."/>
            <person name="Takahashi Y."/>
            <person name="Watada M."/>
            <person name="Katoh T."/>
            <person name="Gotoh A."/>
            <person name="Gotoh Y."/>
            <person name="Taniguchi I."/>
            <person name="Nakamura K."/>
            <person name="Hayashi T."/>
            <person name="Katayama T."/>
            <person name="Uemura T."/>
            <person name="Hattori Y."/>
        </authorList>
    </citation>
    <scope>NUCLEOTIDE SEQUENCE [LARGE SCALE GENOMIC DNA]</scope>
    <source>
        <strain evidence="2 3">PK-24</strain>
    </source>
</reference>
<dbReference type="EMBL" id="BTGB01000005">
    <property type="protein sequence ID" value="GMM47357.1"/>
    <property type="molecule type" value="Genomic_DNA"/>
</dbReference>
<evidence type="ECO:0000313" key="3">
    <source>
        <dbReference type="Proteomes" id="UP001378960"/>
    </source>
</evidence>
<evidence type="ECO:0000256" key="1">
    <source>
        <dbReference type="SAM" id="Coils"/>
    </source>
</evidence>
<feature type="coiled-coil region" evidence="1">
    <location>
        <begin position="86"/>
        <end position="120"/>
    </location>
</feature>
<protein>
    <submittedName>
        <fullName evidence="2">Uncharacterized protein</fullName>
    </submittedName>
</protein>
<dbReference type="AlphaFoldDB" id="A0AAV5R7T1"/>
<proteinExistence type="predicted"/>